<keyword evidence="1" id="KW-0472">Membrane</keyword>
<reference evidence="2 3" key="1">
    <citation type="submission" date="2018-05" db="EMBL/GenBank/DDBJ databases">
        <title>Micromonospora atacamensis sp. nov., a novel actinobacteria isolated from high altitude Atacama Desert soil.</title>
        <authorList>
            <person name="Carro L."/>
            <person name="Golinska P."/>
            <person name="Klenk H.-P."/>
            <person name="Goodfellow M."/>
        </authorList>
    </citation>
    <scope>NUCLEOTIDE SEQUENCE [LARGE SCALE GENOMIC DNA]</scope>
    <source>
        <strain evidence="2 3">5R2A7</strain>
    </source>
</reference>
<feature type="transmembrane region" description="Helical" evidence="1">
    <location>
        <begin position="56"/>
        <end position="77"/>
    </location>
</feature>
<comment type="caution">
    <text evidence="2">The sequence shown here is derived from an EMBL/GenBank/DDBJ whole genome shotgun (WGS) entry which is preliminary data.</text>
</comment>
<feature type="transmembrane region" description="Helical" evidence="1">
    <location>
        <begin position="115"/>
        <end position="133"/>
    </location>
</feature>
<keyword evidence="1" id="KW-1133">Transmembrane helix</keyword>
<evidence type="ECO:0000313" key="2">
    <source>
        <dbReference type="EMBL" id="PWR12044.1"/>
    </source>
</evidence>
<proteinExistence type="predicted"/>
<sequence length="194" mass="19169">MLRAAVVPLALIVLTALAGVVLGRVYAGDLLTRLVIGAAAGAVLVSVAARRLPSWLVAPVSVAAMSGWTLWSLRLAATHADLPGSLLEVTADAARNGIPRLLTAMIPVEPTPDTVLVPVVAAWLAGLTGAEVALRTGRVLLGYLPAAGLYAAALYVVGPNAEPAIGPTLAFVAVAAVGLAAPAGAAPAGGDPAA</sequence>
<evidence type="ECO:0000256" key="1">
    <source>
        <dbReference type="SAM" id="Phobius"/>
    </source>
</evidence>
<dbReference type="Proteomes" id="UP000245410">
    <property type="component" value="Unassembled WGS sequence"/>
</dbReference>
<feature type="transmembrane region" description="Helical" evidence="1">
    <location>
        <begin position="140"/>
        <end position="158"/>
    </location>
</feature>
<dbReference type="EMBL" id="QGKR01000118">
    <property type="protein sequence ID" value="PWR12044.1"/>
    <property type="molecule type" value="Genomic_DNA"/>
</dbReference>
<keyword evidence="1" id="KW-0812">Transmembrane</keyword>
<accession>A0A317DC57</accession>
<organism evidence="2 3">
    <name type="scientific">Micromonospora acroterricola</name>
    <dbReference type="NCBI Taxonomy" id="2202421"/>
    <lineage>
        <taxon>Bacteria</taxon>
        <taxon>Bacillati</taxon>
        <taxon>Actinomycetota</taxon>
        <taxon>Actinomycetes</taxon>
        <taxon>Micromonosporales</taxon>
        <taxon>Micromonosporaceae</taxon>
        <taxon>Micromonospora</taxon>
    </lineage>
</organism>
<feature type="transmembrane region" description="Helical" evidence="1">
    <location>
        <begin position="33"/>
        <end position="49"/>
    </location>
</feature>
<feature type="transmembrane region" description="Helical" evidence="1">
    <location>
        <begin position="164"/>
        <end position="186"/>
    </location>
</feature>
<evidence type="ECO:0000313" key="3">
    <source>
        <dbReference type="Proteomes" id="UP000245410"/>
    </source>
</evidence>
<gene>
    <name evidence="2" type="ORF">DKT68_04125</name>
</gene>
<dbReference type="AlphaFoldDB" id="A0A317DC57"/>
<feature type="non-terminal residue" evidence="2">
    <location>
        <position position="194"/>
    </location>
</feature>
<name>A0A317DC57_9ACTN</name>
<keyword evidence="3" id="KW-1185">Reference proteome</keyword>
<protein>
    <submittedName>
        <fullName evidence="2">Transglutaminase</fullName>
    </submittedName>
</protein>